<dbReference type="Proteomes" id="UP001189429">
    <property type="component" value="Unassembled WGS sequence"/>
</dbReference>
<proteinExistence type="predicted"/>
<evidence type="ECO:0000313" key="2">
    <source>
        <dbReference type="Proteomes" id="UP001189429"/>
    </source>
</evidence>
<gene>
    <name evidence="1" type="ORF">PCOR1329_LOCUS43275</name>
</gene>
<sequence length="461" mass="51091">MVNTGLAMMGSGSMDRFRQVCTTFFEARLRVFRGALPPPPASAEMRHRTAVLDLFLPIRGSSPLGHRQRRATLEDLLQGDWSISGEPQHYCPPGHCRGSADEIASNLAPILTTALFPCTLPLWPRHRWTGSDKAMDWAGLGLACHGILSEVLPVWVRCVQLKRDACVADFKRSHHDADLDDKGFMDSYEHDVGDNMGLVADDPNSWAQFQARCRINAKDFASADPSGTLVLCRRCMTPQIELMNSYFGQSGEEWAQQEQFKAVNQDMILTRVVACHRGEMTAGYETRVRDLLFNAEPWGVLLHRHRTEASRGLACRMLLRGAAYTKSLVIDVHEAFPFRLFSLLDSPTEEHAQAILDTPKSLRDTFTDQHLAQYNTPAALVSEDSLSRLGAVSVFATTDIGAIECRNGTIHRVTQVSRGSAGFDPDLETVSSNFMLMRVQVAGATRPEATGIRGAPSHARR</sequence>
<comment type="caution">
    <text evidence="1">The sequence shown here is derived from an EMBL/GenBank/DDBJ whole genome shotgun (WGS) entry which is preliminary data.</text>
</comment>
<organism evidence="1 2">
    <name type="scientific">Prorocentrum cordatum</name>
    <dbReference type="NCBI Taxonomy" id="2364126"/>
    <lineage>
        <taxon>Eukaryota</taxon>
        <taxon>Sar</taxon>
        <taxon>Alveolata</taxon>
        <taxon>Dinophyceae</taxon>
        <taxon>Prorocentrales</taxon>
        <taxon>Prorocentraceae</taxon>
        <taxon>Prorocentrum</taxon>
    </lineage>
</organism>
<name>A0ABN9TXH8_9DINO</name>
<dbReference type="EMBL" id="CAUYUJ010015199">
    <property type="protein sequence ID" value="CAK0851008.1"/>
    <property type="molecule type" value="Genomic_DNA"/>
</dbReference>
<accession>A0ABN9TXH8</accession>
<evidence type="ECO:0000313" key="1">
    <source>
        <dbReference type="EMBL" id="CAK0851008.1"/>
    </source>
</evidence>
<reference evidence="1" key="1">
    <citation type="submission" date="2023-10" db="EMBL/GenBank/DDBJ databases">
        <authorList>
            <person name="Chen Y."/>
            <person name="Shah S."/>
            <person name="Dougan E. K."/>
            <person name="Thang M."/>
            <person name="Chan C."/>
        </authorList>
    </citation>
    <scope>NUCLEOTIDE SEQUENCE [LARGE SCALE GENOMIC DNA]</scope>
</reference>
<keyword evidence="2" id="KW-1185">Reference proteome</keyword>
<protein>
    <submittedName>
        <fullName evidence="1">Uncharacterized protein</fullName>
    </submittedName>
</protein>